<dbReference type="Proteomes" id="UP001518990">
    <property type="component" value="Unassembled WGS sequence"/>
</dbReference>
<dbReference type="InterPro" id="IPR017827">
    <property type="entry name" value="HSQ_synthase_HpnC"/>
</dbReference>
<dbReference type="RefSeq" id="WP_207450992.1">
    <property type="nucleotide sequence ID" value="NZ_CP061094.1"/>
</dbReference>
<keyword evidence="2" id="KW-1185">Reference proteome</keyword>
<dbReference type="InterPro" id="IPR008949">
    <property type="entry name" value="Isoprenoid_synthase_dom_sf"/>
</dbReference>
<name>A0ABS3KI11_9PROT</name>
<protein>
    <submittedName>
        <fullName evidence="1">Squalene synthase HpnC</fullName>
        <ecNumber evidence="1">2.5.1.21</ecNumber>
    </submittedName>
</protein>
<keyword evidence="1" id="KW-0808">Transferase</keyword>
<organism evidence="1 2">
    <name type="scientific">Roseomonas marmotae</name>
    <dbReference type="NCBI Taxonomy" id="2768161"/>
    <lineage>
        <taxon>Bacteria</taxon>
        <taxon>Pseudomonadati</taxon>
        <taxon>Pseudomonadota</taxon>
        <taxon>Alphaproteobacteria</taxon>
        <taxon>Acetobacterales</taxon>
        <taxon>Roseomonadaceae</taxon>
        <taxon>Roseomonas</taxon>
    </lineage>
</organism>
<reference evidence="1 2" key="1">
    <citation type="submission" date="2020-09" db="EMBL/GenBank/DDBJ databases">
        <title>Roseomonas.</title>
        <authorList>
            <person name="Zhu W."/>
        </authorList>
    </citation>
    <scope>NUCLEOTIDE SEQUENCE [LARGE SCALE GENOMIC DNA]</scope>
    <source>
        <strain evidence="1 2">1311</strain>
    </source>
</reference>
<dbReference type="SFLD" id="SFLDS00005">
    <property type="entry name" value="Isoprenoid_Synthase_Type_I"/>
    <property type="match status" value="1"/>
</dbReference>
<dbReference type="EMBL" id="JACTNF010000042">
    <property type="protein sequence ID" value="MBO1077111.1"/>
    <property type="molecule type" value="Genomic_DNA"/>
</dbReference>
<dbReference type="SFLD" id="SFLDG01018">
    <property type="entry name" value="Squalene/Phytoene_Synthase_Lik"/>
    <property type="match status" value="1"/>
</dbReference>
<gene>
    <name evidence="1" type="primary">hpnC</name>
    <name evidence="1" type="ORF">IAI60_21110</name>
</gene>
<dbReference type="SUPFAM" id="SSF48576">
    <property type="entry name" value="Terpenoid synthases"/>
    <property type="match status" value="1"/>
</dbReference>
<comment type="caution">
    <text evidence="1">The sequence shown here is derived from an EMBL/GenBank/DDBJ whole genome shotgun (WGS) entry which is preliminary data.</text>
</comment>
<evidence type="ECO:0000313" key="2">
    <source>
        <dbReference type="Proteomes" id="UP001518990"/>
    </source>
</evidence>
<dbReference type="Gene3D" id="1.10.600.10">
    <property type="entry name" value="Farnesyl Diphosphate Synthase"/>
    <property type="match status" value="1"/>
</dbReference>
<dbReference type="NCBIfam" id="TIGR03464">
    <property type="entry name" value="HpnC"/>
    <property type="match status" value="1"/>
</dbReference>
<evidence type="ECO:0000313" key="1">
    <source>
        <dbReference type="EMBL" id="MBO1077111.1"/>
    </source>
</evidence>
<dbReference type="Pfam" id="PF00494">
    <property type="entry name" value="SQS_PSY"/>
    <property type="match status" value="1"/>
</dbReference>
<accession>A0ABS3KI11</accession>
<proteinExistence type="predicted"/>
<sequence length="294" mass="31906">MTQAADLASGKGHKDENFPVASHLVRAELRPTIMAFYRFARAADDVADHPAAAPGMKLEQLAALEAGLRGEAHGSPEGQALRAAQQARGLTERHALDLLEAFRRDVAQLHYPDWDGLMDYCRYSAAPVGRFVLDLHGESRRLWPMNDALCAALQVINHLQDCGKDYAALRRVYLPLDAMRAAGVTVEALGEAKASPALRGVIGGLAERCGLLLRQSRPFATSIADRRLAMEVGVIHTLAESLTERLLHRDPLSERVHHRKAEVLTLSLRGGLGVLAARMGRRLRGRPAMAGGGA</sequence>
<dbReference type="GO" id="GO:0051996">
    <property type="term" value="F:squalene synthase [NAD(P)H] activity"/>
    <property type="evidence" value="ECO:0007669"/>
    <property type="project" value="UniProtKB-EC"/>
</dbReference>
<dbReference type="InterPro" id="IPR002060">
    <property type="entry name" value="Squ/phyt_synthse"/>
</dbReference>
<dbReference type="PANTHER" id="PTHR31480">
    <property type="entry name" value="BIFUNCTIONAL LYCOPENE CYCLASE/PHYTOENE SYNTHASE"/>
    <property type="match status" value="1"/>
</dbReference>
<dbReference type="EC" id="2.5.1.21" evidence="1"/>